<dbReference type="AlphaFoldDB" id="A0A545TLV6"/>
<organism evidence="1 2">
    <name type="scientific">Exilibacterium tricleocarpae</name>
    <dbReference type="NCBI Taxonomy" id="2591008"/>
    <lineage>
        <taxon>Bacteria</taxon>
        <taxon>Pseudomonadati</taxon>
        <taxon>Pseudomonadota</taxon>
        <taxon>Gammaproteobacteria</taxon>
        <taxon>Cellvibrionales</taxon>
        <taxon>Cellvibrionaceae</taxon>
        <taxon>Exilibacterium</taxon>
    </lineage>
</organism>
<comment type="caution">
    <text evidence="1">The sequence shown here is derived from an EMBL/GenBank/DDBJ whole genome shotgun (WGS) entry which is preliminary data.</text>
</comment>
<proteinExistence type="predicted"/>
<dbReference type="Proteomes" id="UP000319732">
    <property type="component" value="Unassembled WGS sequence"/>
</dbReference>
<evidence type="ECO:0000313" key="1">
    <source>
        <dbReference type="EMBL" id="TQV78227.1"/>
    </source>
</evidence>
<protein>
    <submittedName>
        <fullName evidence="1">Uncharacterized protein</fullName>
    </submittedName>
</protein>
<dbReference type="RefSeq" id="WP_142905007.1">
    <property type="nucleotide sequence ID" value="NZ_ML660094.1"/>
</dbReference>
<name>A0A545TLV6_9GAMM</name>
<sequence>MADNQKMDESKVNDEVFRFSFSTSRGIAFGALAESISLSMLNNSANHYASQSMGSSAMAATCAKILAS</sequence>
<accession>A0A545TLV6</accession>
<reference evidence="1 2" key="1">
    <citation type="submission" date="2019-06" db="EMBL/GenBank/DDBJ databases">
        <title>Whole genome sequence for Cellvibrionaceae sp. R142.</title>
        <authorList>
            <person name="Wang G."/>
        </authorList>
    </citation>
    <scope>NUCLEOTIDE SEQUENCE [LARGE SCALE GENOMIC DNA]</scope>
    <source>
        <strain evidence="1 2">R142</strain>
    </source>
</reference>
<dbReference type="EMBL" id="VHSG01000013">
    <property type="protein sequence ID" value="TQV78227.1"/>
    <property type="molecule type" value="Genomic_DNA"/>
</dbReference>
<evidence type="ECO:0000313" key="2">
    <source>
        <dbReference type="Proteomes" id="UP000319732"/>
    </source>
</evidence>
<gene>
    <name evidence="1" type="ORF">FKG94_14255</name>
</gene>
<keyword evidence="2" id="KW-1185">Reference proteome</keyword>